<feature type="compositionally biased region" description="Polar residues" evidence="1">
    <location>
        <begin position="86"/>
        <end position="105"/>
    </location>
</feature>
<evidence type="ECO:0000313" key="2">
    <source>
        <dbReference type="EMBL" id="KAF2901480.1"/>
    </source>
</evidence>
<gene>
    <name evidence="2" type="ORF">ILUMI_04705</name>
</gene>
<dbReference type="OrthoDB" id="6775047at2759"/>
<name>A0A8K0DJ77_IGNLU</name>
<sequence length="244" mass="26821">MKTRFCQKITPYGLAGLFNKAYVRVSTLEKATKGFERSGNPRPTIIVDGEPAIQISVASDDEYTATLSAAHPSASNSTSANLTSPIPATSPHTSDTNPSRHPTTNIGILKSTIPPSFGSLQNVTFRKRTTVSVADVSPIPGPSNATCKNPLTKRRKTTKKRLEILKASPIKERLEEAERRRSLKLTKTPKTLRKPFKRKQVKKALFDSSSSDCEDNNICNDKSDNVFFLCSGKSNTTKEVFCMQ</sequence>
<keyword evidence="3" id="KW-1185">Reference proteome</keyword>
<evidence type="ECO:0000313" key="3">
    <source>
        <dbReference type="Proteomes" id="UP000801492"/>
    </source>
</evidence>
<dbReference type="AlphaFoldDB" id="A0A8K0DJ77"/>
<comment type="caution">
    <text evidence="2">The sequence shown here is derived from an EMBL/GenBank/DDBJ whole genome shotgun (WGS) entry which is preliminary data.</text>
</comment>
<protein>
    <submittedName>
        <fullName evidence="2">Uncharacterized protein</fullName>
    </submittedName>
</protein>
<accession>A0A8K0DJ77</accession>
<organism evidence="2 3">
    <name type="scientific">Ignelater luminosus</name>
    <name type="common">Cucubano</name>
    <name type="synonym">Pyrophorus luminosus</name>
    <dbReference type="NCBI Taxonomy" id="2038154"/>
    <lineage>
        <taxon>Eukaryota</taxon>
        <taxon>Metazoa</taxon>
        <taxon>Ecdysozoa</taxon>
        <taxon>Arthropoda</taxon>
        <taxon>Hexapoda</taxon>
        <taxon>Insecta</taxon>
        <taxon>Pterygota</taxon>
        <taxon>Neoptera</taxon>
        <taxon>Endopterygota</taxon>
        <taxon>Coleoptera</taxon>
        <taxon>Polyphaga</taxon>
        <taxon>Elateriformia</taxon>
        <taxon>Elateroidea</taxon>
        <taxon>Elateridae</taxon>
        <taxon>Agrypninae</taxon>
        <taxon>Pyrophorini</taxon>
        <taxon>Ignelater</taxon>
    </lineage>
</organism>
<feature type="compositionally biased region" description="Low complexity" evidence="1">
    <location>
        <begin position="72"/>
        <end position="85"/>
    </location>
</feature>
<dbReference type="Proteomes" id="UP000801492">
    <property type="component" value="Unassembled WGS sequence"/>
</dbReference>
<proteinExistence type="predicted"/>
<evidence type="ECO:0000256" key="1">
    <source>
        <dbReference type="SAM" id="MobiDB-lite"/>
    </source>
</evidence>
<feature type="region of interest" description="Disordered" evidence="1">
    <location>
        <begin position="69"/>
        <end position="105"/>
    </location>
</feature>
<dbReference type="EMBL" id="VTPC01001578">
    <property type="protein sequence ID" value="KAF2901480.1"/>
    <property type="molecule type" value="Genomic_DNA"/>
</dbReference>
<reference evidence="2" key="1">
    <citation type="submission" date="2019-08" db="EMBL/GenBank/DDBJ databases">
        <title>The genome of the North American firefly Photinus pyralis.</title>
        <authorList>
            <consortium name="Photinus pyralis genome working group"/>
            <person name="Fallon T.R."/>
            <person name="Sander Lower S.E."/>
            <person name="Weng J.-K."/>
        </authorList>
    </citation>
    <scope>NUCLEOTIDE SEQUENCE</scope>
    <source>
        <strain evidence="2">TRF0915ILg1</strain>
        <tissue evidence="2">Whole body</tissue>
    </source>
</reference>